<dbReference type="EMBL" id="JACGWJ010000017">
    <property type="protein sequence ID" value="KAL0356180.1"/>
    <property type="molecule type" value="Genomic_DNA"/>
</dbReference>
<proteinExistence type="predicted"/>
<dbReference type="Gene3D" id="3.80.10.10">
    <property type="entry name" value="Ribonuclease Inhibitor"/>
    <property type="match status" value="1"/>
</dbReference>
<dbReference type="AlphaFoldDB" id="A0AAW2PJ17"/>
<name>A0AAW2PJ17_SESRA</name>
<accession>A0AAW2PJ17</accession>
<sequence length="191" mass="22310">MESQERLSLISGHMAFPDSLKRLSLEDSRIPWEDMTVVGSLPNLEVLKLWSYAFEGPEWNSKEEQFPRLKVLYIFESDLAWWRAESSHFPNLQRLILRRMAYLNEIPSDIGDIATLRSIQVYRCSRSAAISAKQIEREQHDNCNELEVHVNSRLPKMWKPVFNVLRFAFRLTKLSGYVPPREKVGSIVEES</sequence>
<dbReference type="SUPFAM" id="SSF52058">
    <property type="entry name" value="L domain-like"/>
    <property type="match status" value="1"/>
</dbReference>
<reference evidence="1" key="1">
    <citation type="submission" date="2020-06" db="EMBL/GenBank/DDBJ databases">
        <authorList>
            <person name="Li T."/>
            <person name="Hu X."/>
            <person name="Zhang T."/>
            <person name="Song X."/>
            <person name="Zhang H."/>
            <person name="Dai N."/>
            <person name="Sheng W."/>
            <person name="Hou X."/>
            <person name="Wei L."/>
        </authorList>
    </citation>
    <scope>NUCLEOTIDE SEQUENCE</scope>
    <source>
        <strain evidence="1">G02</strain>
        <tissue evidence="1">Leaf</tissue>
    </source>
</reference>
<organism evidence="1">
    <name type="scientific">Sesamum radiatum</name>
    <name type="common">Black benniseed</name>
    <dbReference type="NCBI Taxonomy" id="300843"/>
    <lineage>
        <taxon>Eukaryota</taxon>
        <taxon>Viridiplantae</taxon>
        <taxon>Streptophyta</taxon>
        <taxon>Embryophyta</taxon>
        <taxon>Tracheophyta</taxon>
        <taxon>Spermatophyta</taxon>
        <taxon>Magnoliopsida</taxon>
        <taxon>eudicotyledons</taxon>
        <taxon>Gunneridae</taxon>
        <taxon>Pentapetalae</taxon>
        <taxon>asterids</taxon>
        <taxon>lamiids</taxon>
        <taxon>Lamiales</taxon>
        <taxon>Pedaliaceae</taxon>
        <taxon>Sesamum</taxon>
    </lineage>
</organism>
<reference evidence="1" key="2">
    <citation type="journal article" date="2024" name="Plant">
        <title>Genomic evolution and insights into agronomic trait innovations of Sesamum species.</title>
        <authorList>
            <person name="Miao H."/>
            <person name="Wang L."/>
            <person name="Qu L."/>
            <person name="Liu H."/>
            <person name="Sun Y."/>
            <person name="Le M."/>
            <person name="Wang Q."/>
            <person name="Wei S."/>
            <person name="Zheng Y."/>
            <person name="Lin W."/>
            <person name="Duan Y."/>
            <person name="Cao H."/>
            <person name="Xiong S."/>
            <person name="Wang X."/>
            <person name="Wei L."/>
            <person name="Li C."/>
            <person name="Ma Q."/>
            <person name="Ju M."/>
            <person name="Zhao R."/>
            <person name="Li G."/>
            <person name="Mu C."/>
            <person name="Tian Q."/>
            <person name="Mei H."/>
            <person name="Zhang T."/>
            <person name="Gao T."/>
            <person name="Zhang H."/>
        </authorList>
    </citation>
    <scope>NUCLEOTIDE SEQUENCE</scope>
    <source>
        <strain evidence="1">G02</strain>
    </source>
</reference>
<dbReference type="PANTHER" id="PTHR15140">
    <property type="entry name" value="TUBULIN-SPECIFIC CHAPERONE E"/>
    <property type="match status" value="1"/>
</dbReference>
<gene>
    <name evidence="1" type="ORF">Sradi_4064900</name>
</gene>
<protein>
    <submittedName>
        <fullName evidence="1">Uncharacterized protein</fullName>
    </submittedName>
</protein>
<dbReference type="PANTHER" id="PTHR15140:SF33">
    <property type="entry name" value="LATE BLIGHT RESISTANCE PROTEIN HOMOLOG R1A-3 ISOFORM X1"/>
    <property type="match status" value="1"/>
</dbReference>
<dbReference type="InterPro" id="IPR032675">
    <property type="entry name" value="LRR_dom_sf"/>
</dbReference>
<evidence type="ECO:0000313" key="1">
    <source>
        <dbReference type="EMBL" id="KAL0356180.1"/>
    </source>
</evidence>
<comment type="caution">
    <text evidence="1">The sequence shown here is derived from an EMBL/GenBank/DDBJ whole genome shotgun (WGS) entry which is preliminary data.</text>
</comment>